<dbReference type="EMBL" id="JAFMYV010000001">
    <property type="protein sequence ID" value="MBO0935090.1"/>
    <property type="molecule type" value="Genomic_DNA"/>
</dbReference>
<sequence>MNFPFSDGTKFKVRPALIISGSRVNKTGDYLFIQLTSDRSWADVLAPTIGCAPE</sequence>
<evidence type="ECO:0008006" key="3">
    <source>
        <dbReference type="Google" id="ProtNLM"/>
    </source>
</evidence>
<comment type="caution">
    <text evidence="1">The sequence shown here is derived from an EMBL/GenBank/DDBJ whole genome shotgun (WGS) entry which is preliminary data.</text>
</comment>
<evidence type="ECO:0000313" key="2">
    <source>
        <dbReference type="Proteomes" id="UP000664034"/>
    </source>
</evidence>
<dbReference type="RefSeq" id="WP_207362661.1">
    <property type="nucleotide sequence ID" value="NZ_JAFMYV010000001.1"/>
</dbReference>
<reference evidence="1" key="1">
    <citation type="submission" date="2021-03" db="EMBL/GenBank/DDBJ databases">
        <title>Fibrella sp. HMF5335 genome sequencing and assembly.</title>
        <authorList>
            <person name="Kang H."/>
            <person name="Kim H."/>
            <person name="Bae S."/>
            <person name="Joh K."/>
        </authorList>
    </citation>
    <scope>NUCLEOTIDE SEQUENCE</scope>
    <source>
        <strain evidence="1">HMF5335</strain>
    </source>
</reference>
<accession>A0A939GCM4</accession>
<proteinExistence type="predicted"/>
<gene>
    <name evidence="1" type="ORF">J2I47_00890</name>
</gene>
<keyword evidence="2" id="KW-1185">Reference proteome</keyword>
<dbReference type="AlphaFoldDB" id="A0A939GCM4"/>
<dbReference type="SUPFAM" id="SSF50118">
    <property type="entry name" value="Cell growth inhibitor/plasmid maintenance toxic component"/>
    <property type="match status" value="1"/>
</dbReference>
<evidence type="ECO:0000313" key="1">
    <source>
        <dbReference type="EMBL" id="MBO0935090.1"/>
    </source>
</evidence>
<name>A0A939GCM4_9BACT</name>
<dbReference type="Proteomes" id="UP000664034">
    <property type="component" value="Unassembled WGS sequence"/>
</dbReference>
<protein>
    <recommendedName>
        <fullName evidence="3">mRNA interferase MazF</fullName>
    </recommendedName>
</protein>
<organism evidence="1 2">
    <name type="scientific">Fibrella rubiginis</name>
    <dbReference type="NCBI Taxonomy" id="2817060"/>
    <lineage>
        <taxon>Bacteria</taxon>
        <taxon>Pseudomonadati</taxon>
        <taxon>Bacteroidota</taxon>
        <taxon>Cytophagia</taxon>
        <taxon>Cytophagales</taxon>
        <taxon>Spirosomataceae</taxon>
        <taxon>Fibrella</taxon>
    </lineage>
</organism>